<keyword evidence="4" id="KW-1185">Reference proteome</keyword>
<evidence type="ECO:0000256" key="2">
    <source>
        <dbReference type="SAM" id="MobiDB-lite"/>
    </source>
</evidence>
<dbReference type="Proteomes" id="UP000604046">
    <property type="component" value="Unassembled WGS sequence"/>
</dbReference>
<feature type="coiled-coil region" evidence="1">
    <location>
        <begin position="48"/>
        <end position="75"/>
    </location>
</feature>
<organism evidence="3 4">
    <name type="scientific">Symbiodinium natans</name>
    <dbReference type="NCBI Taxonomy" id="878477"/>
    <lineage>
        <taxon>Eukaryota</taxon>
        <taxon>Sar</taxon>
        <taxon>Alveolata</taxon>
        <taxon>Dinophyceae</taxon>
        <taxon>Suessiales</taxon>
        <taxon>Symbiodiniaceae</taxon>
        <taxon>Symbiodinium</taxon>
    </lineage>
</organism>
<protein>
    <submittedName>
        <fullName evidence="3">Uncharacterized protein</fullName>
    </submittedName>
</protein>
<evidence type="ECO:0000313" key="3">
    <source>
        <dbReference type="EMBL" id="CAE7347778.1"/>
    </source>
</evidence>
<gene>
    <name evidence="3" type="ORF">SNAT2548_LOCUS18258</name>
</gene>
<proteinExistence type="predicted"/>
<evidence type="ECO:0000256" key="1">
    <source>
        <dbReference type="SAM" id="Coils"/>
    </source>
</evidence>
<evidence type="ECO:0000313" key="4">
    <source>
        <dbReference type="Proteomes" id="UP000604046"/>
    </source>
</evidence>
<name>A0A812PBC2_9DINO</name>
<dbReference type="OrthoDB" id="427680at2759"/>
<reference evidence="3" key="1">
    <citation type="submission" date="2021-02" db="EMBL/GenBank/DDBJ databases">
        <authorList>
            <person name="Dougan E. K."/>
            <person name="Rhodes N."/>
            <person name="Thang M."/>
            <person name="Chan C."/>
        </authorList>
    </citation>
    <scope>NUCLEOTIDE SEQUENCE</scope>
</reference>
<comment type="caution">
    <text evidence="3">The sequence shown here is derived from an EMBL/GenBank/DDBJ whole genome shotgun (WGS) entry which is preliminary data.</text>
</comment>
<feature type="coiled-coil region" evidence="1">
    <location>
        <begin position="474"/>
        <end position="501"/>
    </location>
</feature>
<feature type="region of interest" description="Disordered" evidence="2">
    <location>
        <begin position="136"/>
        <end position="161"/>
    </location>
</feature>
<dbReference type="EMBL" id="CAJNDS010002139">
    <property type="protein sequence ID" value="CAE7347778.1"/>
    <property type="molecule type" value="Genomic_DNA"/>
</dbReference>
<dbReference type="AlphaFoldDB" id="A0A812PBC2"/>
<keyword evidence="1" id="KW-0175">Coiled coil</keyword>
<feature type="coiled-coil region" evidence="1">
    <location>
        <begin position="557"/>
        <end position="648"/>
    </location>
</feature>
<sequence length="672" mass="73701">MSKTIAQETEEDQKSYEKLQCWCDAEKKEKAETLDQGSAKIAEIESSLDSLAASRATLETHIKDLQQQVAEGQKASEQAAAVRKDQKEKFDSYEADTETYLVSLKAAIGVLTKKTGQTALPQTTAFMQMFSRAPLMPESRREQPQAEAYDSVPVDSGDSRVSGLDEVDLGAETERRLRGSADALGGPRVEGWSPEEEAAVNRGLGAAMSFAQSAQGKSLELYSPGSTGELIGMFQQMLSTMEGDLKDARVKEAQSVRDFQELQEARREELREATSMVDLKKRERAHASEALALAKSDKKQLSKVLATSREALATVAKRCQDSERGFKDRREARHQEDAAILETIQVLTDGGSSATSFLQLTMASRAQTRARSVASDTLRAAAARGTAEGRVSRSLEGLAAAAESESFGKVREAIDGMIRELKMQQSTDAKKKDWCKLELFEIQKATEAASDHQTSLNLRSSQMEQDIKALQGDLDHTAAKRSELQGQLQAASEERREEQTAFQKTHWDQQMTLRALQQAFRKLSGVYAPPLSFLARQPRQAAGYQKNLMGGTVLKLLQTLMADAKGLVEKAATAENQAEASYGRFVEETKTMLEALQADVVAKSRAIATAKKDLLRTGQDARVNAQERTDLAAQKANLKAQCDSLIKDFGQISDKRQAEIEALTQSKAALVD</sequence>
<accession>A0A812PBC2</accession>